<name>W9QI55_9ROSA</name>
<dbReference type="Pfam" id="PF01398">
    <property type="entry name" value="JAB"/>
    <property type="match status" value="1"/>
</dbReference>
<accession>W9QI55</accession>
<keyword evidence="2 4" id="KW-0647">Proteasome</keyword>
<dbReference type="Proteomes" id="UP000030645">
    <property type="component" value="Unassembled WGS sequence"/>
</dbReference>
<dbReference type="InterPro" id="IPR024969">
    <property type="entry name" value="EIF3F/CSN6-like_C"/>
</dbReference>
<organism evidence="4 5">
    <name type="scientific">Morus notabilis</name>
    <dbReference type="NCBI Taxonomy" id="981085"/>
    <lineage>
        <taxon>Eukaryota</taxon>
        <taxon>Viridiplantae</taxon>
        <taxon>Streptophyta</taxon>
        <taxon>Embryophyta</taxon>
        <taxon>Tracheophyta</taxon>
        <taxon>Spermatophyta</taxon>
        <taxon>Magnoliopsida</taxon>
        <taxon>eudicotyledons</taxon>
        <taxon>Gunneridae</taxon>
        <taxon>Pentapetalae</taxon>
        <taxon>rosids</taxon>
        <taxon>fabids</taxon>
        <taxon>Rosales</taxon>
        <taxon>Moraceae</taxon>
        <taxon>Moreae</taxon>
        <taxon>Morus</taxon>
    </lineage>
</organism>
<dbReference type="OrthoDB" id="10256771at2759"/>
<evidence type="ECO:0000313" key="5">
    <source>
        <dbReference type="Proteomes" id="UP000030645"/>
    </source>
</evidence>
<dbReference type="CDD" id="cd08062">
    <property type="entry name" value="MPN_RPN7_8"/>
    <property type="match status" value="1"/>
</dbReference>
<evidence type="ECO:0000256" key="1">
    <source>
        <dbReference type="ARBA" id="ARBA00008568"/>
    </source>
</evidence>
<evidence type="ECO:0000313" key="4">
    <source>
        <dbReference type="EMBL" id="EXB37745.1"/>
    </source>
</evidence>
<dbReference type="Gene3D" id="3.40.140.10">
    <property type="entry name" value="Cytidine Deaminase, domain 2"/>
    <property type="match status" value="1"/>
</dbReference>
<feature type="domain" description="JAB1/MPN/MOV34 metalloenzyme" evidence="3">
    <location>
        <begin position="73"/>
        <end position="213"/>
    </location>
</feature>
<dbReference type="GO" id="GO:0005838">
    <property type="term" value="C:proteasome regulatory particle"/>
    <property type="evidence" value="ECO:0007669"/>
    <property type="project" value="InterPro"/>
</dbReference>
<dbReference type="GO" id="GO:0008237">
    <property type="term" value="F:metallopeptidase activity"/>
    <property type="evidence" value="ECO:0007669"/>
    <property type="project" value="InterPro"/>
</dbReference>
<dbReference type="AlphaFoldDB" id="W9QI55"/>
<dbReference type="InterPro" id="IPR033858">
    <property type="entry name" value="MPN_RPN7_8"/>
</dbReference>
<dbReference type="GO" id="GO:0043161">
    <property type="term" value="P:proteasome-mediated ubiquitin-dependent protein catabolic process"/>
    <property type="evidence" value="ECO:0007669"/>
    <property type="project" value="TreeGrafter"/>
</dbReference>
<proteinExistence type="inferred from homology"/>
<dbReference type="PANTHER" id="PTHR10540:SF7">
    <property type="entry name" value="26S PROTEASOME NON-ATPASE REGULATORY SUBUNIT 7"/>
    <property type="match status" value="1"/>
</dbReference>
<dbReference type="eggNOG" id="KOG1556">
    <property type="taxonomic scope" value="Eukaryota"/>
</dbReference>
<dbReference type="EMBL" id="KE343657">
    <property type="protein sequence ID" value="EXB37745.1"/>
    <property type="molecule type" value="Genomic_DNA"/>
</dbReference>
<protein>
    <submittedName>
        <fullName evidence="4">Putative 26S proteasome non-ATPase regulatory subunit 7</fullName>
    </submittedName>
</protein>
<keyword evidence="5" id="KW-1185">Reference proteome</keyword>
<dbReference type="InterPro" id="IPR000555">
    <property type="entry name" value="JAMM/MPN+_dom"/>
</dbReference>
<dbReference type="KEGG" id="mnt:21396949"/>
<gene>
    <name evidence="4" type="ORF">L484_013783</name>
</gene>
<reference evidence="5" key="1">
    <citation type="submission" date="2013-01" db="EMBL/GenBank/DDBJ databases">
        <title>Draft Genome Sequence of a Mulberry Tree, Morus notabilis C.K. Schneid.</title>
        <authorList>
            <person name="He N."/>
            <person name="Zhao S."/>
        </authorList>
    </citation>
    <scope>NUCLEOTIDE SEQUENCE</scope>
</reference>
<evidence type="ECO:0000256" key="2">
    <source>
        <dbReference type="ARBA" id="ARBA00022942"/>
    </source>
</evidence>
<comment type="similarity">
    <text evidence="1">Belongs to the peptidase M67A family.</text>
</comment>
<evidence type="ECO:0000259" key="3">
    <source>
        <dbReference type="SMART" id="SM00232"/>
    </source>
</evidence>
<dbReference type="Pfam" id="PF13012">
    <property type="entry name" value="MitMem_reg"/>
    <property type="match status" value="1"/>
</dbReference>
<dbReference type="SMART" id="SM00232">
    <property type="entry name" value="JAB_MPN"/>
    <property type="match status" value="1"/>
</dbReference>
<sequence>MVQPTFRRACDTSGSTFPGAEMRISCINFLPVLVETSRAPTLLDPPSPVSPAGWNQAKASPFKLTIQLSGASVRLVFPTSAPFPTQAWESSSNLLSPFPIPYEILFRSLRPLFLTVVSPLHHSQKVPFEEDEKDPSIWFLDHNYHESMFSMFKRINAKEHVVGWYSTGPKLRENDLDIHRLFHNYVPNPVLVIIDVQPKELGIPTKAYYDVEEVKENATQKSQKIFVHVPSEIAAHEVEEIGVEHLLRDVKDSTISALATQVTGKLTALKGLDARLREIRGYLDLVVDNKLPLNHEILYHLQDVFNLLPNLNVTELVKAFAVKTNDMMLVIYLSSLIRSVIALHNLINNKVSCYFF</sequence>
<dbReference type="STRING" id="981085.W9QI55"/>
<dbReference type="PANTHER" id="PTHR10540">
    <property type="entry name" value="EUKARYOTIC TRANSLATION INITIATION FACTOR 3 SUBUNIT F-RELATED"/>
    <property type="match status" value="1"/>
</dbReference>